<sequence>MGNKLKLKVEGTLLTLEREFDAPQELVFEVHSSAEHLKHWWGPRGWELTYCTVDFRPGGVWHYCMTCKDEGQGEFFGMESWGKSIYKSIDAPKEIQHTDYFSDAEGNIAENMPPSHNVWEFKPMEGNRTLLISKARYDSEEALRQVLEMGMEQGIDETLGRLDDYLQTLR</sequence>
<dbReference type="InterPro" id="IPR013538">
    <property type="entry name" value="ASHA1/2-like_C"/>
</dbReference>
<comment type="similarity">
    <text evidence="1">Belongs to the AHA1 family.</text>
</comment>
<dbReference type="EMBL" id="LYPA01000064">
    <property type="protein sequence ID" value="OBR65044.1"/>
    <property type="molecule type" value="Genomic_DNA"/>
</dbReference>
<dbReference type="Proteomes" id="UP000092024">
    <property type="component" value="Unassembled WGS sequence"/>
</dbReference>
<keyword evidence="4" id="KW-1185">Reference proteome</keyword>
<reference evidence="3 4" key="1">
    <citation type="submission" date="2016-05" db="EMBL/GenBank/DDBJ databases">
        <title>Paenibacillus oryzae. sp. nov., isolated from the rice root.</title>
        <authorList>
            <person name="Zhang J."/>
            <person name="Zhang X."/>
        </authorList>
    </citation>
    <scope>NUCLEOTIDE SEQUENCE [LARGE SCALE GENOMIC DNA]</scope>
    <source>
        <strain evidence="3 4">1DrF-4</strain>
    </source>
</reference>
<dbReference type="Pfam" id="PF08327">
    <property type="entry name" value="AHSA1"/>
    <property type="match status" value="1"/>
</dbReference>
<evidence type="ECO:0000256" key="1">
    <source>
        <dbReference type="ARBA" id="ARBA00006817"/>
    </source>
</evidence>
<dbReference type="OrthoDB" id="118413at2"/>
<feature type="domain" description="Activator of Hsp90 ATPase homologue 1/2-like C-terminal" evidence="2">
    <location>
        <begin position="21"/>
        <end position="167"/>
    </location>
</feature>
<dbReference type="InterPro" id="IPR023393">
    <property type="entry name" value="START-like_dom_sf"/>
</dbReference>
<protein>
    <submittedName>
        <fullName evidence="3">ATPase</fullName>
    </submittedName>
</protein>
<accession>A0A1A5YHJ5</accession>
<dbReference type="STRING" id="1844972.A7K91_05640"/>
<dbReference type="RefSeq" id="WP_068684335.1">
    <property type="nucleotide sequence ID" value="NZ_LYPA01000064.1"/>
</dbReference>
<organism evidence="3 4">
    <name type="scientific">Paenibacillus oryzae</name>
    <dbReference type="NCBI Taxonomy" id="1844972"/>
    <lineage>
        <taxon>Bacteria</taxon>
        <taxon>Bacillati</taxon>
        <taxon>Bacillota</taxon>
        <taxon>Bacilli</taxon>
        <taxon>Bacillales</taxon>
        <taxon>Paenibacillaceae</taxon>
        <taxon>Paenibacillus</taxon>
    </lineage>
</organism>
<gene>
    <name evidence="3" type="ORF">A7K91_05640</name>
</gene>
<name>A0A1A5YHJ5_9BACL</name>
<proteinExistence type="inferred from homology"/>
<evidence type="ECO:0000259" key="2">
    <source>
        <dbReference type="Pfam" id="PF08327"/>
    </source>
</evidence>
<evidence type="ECO:0000313" key="3">
    <source>
        <dbReference type="EMBL" id="OBR65044.1"/>
    </source>
</evidence>
<dbReference type="SUPFAM" id="SSF55961">
    <property type="entry name" value="Bet v1-like"/>
    <property type="match status" value="1"/>
</dbReference>
<comment type="caution">
    <text evidence="3">The sequence shown here is derived from an EMBL/GenBank/DDBJ whole genome shotgun (WGS) entry which is preliminary data.</text>
</comment>
<dbReference type="AlphaFoldDB" id="A0A1A5YHJ5"/>
<evidence type="ECO:0000313" key="4">
    <source>
        <dbReference type="Proteomes" id="UP000092024"/>
    </source>
</evidence>
<dbReference type="Gene3D" id="3.30.530.20">
    <property type="match status" value="1"/>
</dbReference>